<name>A0A8J6CFG2_DIALT</name>
<feature type="transmembrane region" description="Helical" evidence="2">
    <location>
        <begin position="136"/>
        <end position="156"/>
    </location>
</feature>
<keyword evidence="2" id="KW-1133">Transmembrane helix</keyword>
<evidence type="ECO:0000256" key="3">
    <source>
        <dbReference type="SAM" id="SignalP"/>
    </source>
</evidence>
<dbReference type="AlphaFoldDB" id="A0A8J6CFG2"/>
<evidence type="ECO:0000259" key="4">
    <source>
        <dbReference type="Pfam" id="PF24784"/>
    </source>
</evidence>
<feature type="transmembrane region" description="Helical" evidence="2">
    <location>
        <begin position="296"/>
        <end position="317"/>
    </location>
</feature>
<organism evidence="5 6">
    <name type="scientific">Diacronema lutheri</name>
    <name type="common">Unicellular marine alga</name>
    <name type="synonym">Monochrysis lutheri</name>
    <dbReference type="NCBI Taxonomy" id="2081491"/>
    <lineage>
        <taxon>Eukaryota</taxon>
        <taxon>Haptista</taxon>
        <taxon>Haptophyta</taxon>
        <taxon>Pavlovophyceae</taxon>
        <taxon>Pavlovales</taxon>
        <taxon>Pavlovaceae</taxon>
        <taxon>Diacronema</taxon>
    </lineage>
</organism>
<accession>A0A8J6CFG2</accession>
<dbReference type="OrthoDB" id="129121at2759"/>
<feature type="chain" id="PRO_5035244035" description="Temptin Cys/Cys disulfide domain-containing protein" evidence="3">
    <location>
        <begin position="21"/>
        <end position="322"/>
    </location>
</feature>
<gene>
    <name evidence="5" type="ORF">KFE25_002900</name>
</gene>
<sequence>MGRALLAVVAFLELAAPAFSRFWYADRLPNSNLVPGTSALGHVEYGGGGEVNAFGRDFASATYGNYEWTTALCRRDSDGDGVPNGVELGDPLRGGGGGGGGGSGGAAAAPVAGAAEALGASGASPATARGTGAPRWLIAHGMLMSAAWCVLAPAAAAAAAARERMGANWRARHQRLTLAACTTTLAAGAVAVASAGAHASSAHQIIGLALLGLVALHTAGEIARPRALAALAGAARRTNADDSVEGHGVVGATGVTVRVLAGADVVARTPTDPVKPPRARRVQCAWTTARAHGERALLALGLANIGLGIAAALGGGLRSPWD</sequence>
<feature type="compositionally biased region" description="Gly residues" evidence="1">
    <location>
        <begin position="92"/>
        <end position="105"/>
    </location>
</feature>
<reference evidence="5" key="1">
    <citation type="submission" date="2021-05" db="EMBL/GenBank/DDBJ databases">
        <title>The genome of the haptophyte Pavlova lutheri (Diacronema luteri, Pavlovales) - a model for lipid biosynthesis in eukaryotic algae.</title>
        <authorList>
            <person name="Hulatt C.J."/>
            <person name="Posewitz M.C."/>
        </authorList>
    </citation>
    <scope>NUCLEOTIDE SEQUENCE</scope>
    <source>
        <strain evidence="5">NIVA-4/92</strain>
    </source>
</reference>
<dbReference type="Proteomes" id="UP000751190">
    <property type="component" value="Unassembled WGS sequence"/>
</dbReference>
<evidence type="ECO:0000256" key="1">
    <source>
        <dbReference type="SAM" id="MobiDB-lite"/>
    </source>
</evidence>
<keyword evidence="2" id="KW-0472">Membrane</keyword>
<dbReference type="Pfam" id="PF24784">
    <property type="entry name" value="Temptin_C"/>
    <property type="match status" value="1"/>
</dbReference>
<feature type="domain" description="Temptin Cys/Cys disulfide" evidence="4">
    <location>
        <begin position="23"/>
        <end position="91"/>
    </location>
</feature>
<keyword evidence="3" id="KW-0732">Signal</keyword>
<feature type="signal peptide" evidence="3">
    <location>
        <begin position="1"/>
        <end position="20"/>
    </location>
</feature>
<keyword evidence="2" id="KW-0812">Transmembrane</keyword>
<dbReference type="EMBL" id="JAGTXO010000010">
    <property type="protein sequence ID" value="KAG8465593.1"/>
    <property type="molecule type" value="Genomic_DNA"/>
</dbReference>
<dbReference type="InterPro" id="IPR055313">
    <property type="entry name" value="Temptin-like"/>
</dbReference>
<feature type="transmembrane region" description="Helical" evidence="2">
    <location>
        <begin position="201"/>
        <end position="219"/>
    </location>
</feature>
<feature type="transmembrane region" description="Helical" evidence="2">
    <location>
        <begin position="176"/>
        <end position="195"/>
    </location>
</feature>
<dbReference type="Gene3D" id="1.20.120.1770">
    <property type="match status" value="1"/>
</dbReference>
<evidence type="ECO:0000256" key="2">
    <source>
        <dbReference type="SAM" id="Phobius"/>
    </source>
</evidence>
<keyword evidence="6" id="KW-1185">Reference proteome</keyword>
<evidence type="ECO:0000313" key="6">
    <source>
        <dbReference type="Proteomes" id="UP000751190"/>
    </source>
</evidence>
<dbReference type="PANTHER" id="PTHR34737:SF2">
    <property type="entry name" value="EF-HAND DOMAIN-CONTAINING PROTEIN"/>
    <property type="match status" value="1"/>
</dbReference>
<proteinExistence type="predicted"/>
<dbReference type="InterPro" id="IPR057626">
    <property type="entry name" value="S-S_Temptin"/>
</dbReference>
<feature type="region of interest" description="Disordered" evidence="1">
    <location>
        <begin position="79"/>
        <end position="105"/>
    </location>
</feature>
<dbReference type="PANTHER" id="PTHR34737">
    <property type="entry name" value="EF-HAND DOMAIN-CONTAINING PROTEIN"/>
    <property type="match status" value="1"/>
</dbReference>
<protein>
    <recommendedName>
        <fullName evidence="4">Temptin Cys/Cys disulfide domain-containing protein</fullName>
    </recommendedName>
</protein>
<comment type="caution">
    <text evidence="5">The sequence shown here is derived from an EMBL/GenBank/DDBJ whole genome shotgun (WGS) entry which is preliminary data.</text>
</comment>
<evidence type="ECO:0000313" key="5">
    <source>
        <dbReference type="EMBL" id="KAG8465593.1"/>
    </source>
</evidence>